<organism evidence="2 3">
    <name type="scientific">Cirrhinus mrigala</name>
    <name type="common">Mrigala</name>
    <dbReference type="NCBI Taxonomy" id="683832"/>
    <lineage>
        <taxon>Eukaryota</taxon>
        <taxon>Metazoa</taxon>
        <taxon>Chordata</taxon>
        <taxon>Craniata</taxon>
        <taxon>Vertebrata</taxon>
        <taxon>Euteleostomi</taxon>
        <taxon>Actinopterygii</taxon>
        <taxon>Neopterygii</taxon>
        <taxon>Teleostei</taxon>
        <taxon>Ostariophysi</taxon>
        <taxon>Cypriniformes</taxon>
        <taxon>Cyprinidae</taxon>
        <taxon>Labeoninae</taxon>
        <taxon>Labeonini</taxon>
        <taxon>Cirrhinus</taxon>
    </lineage>
</organism>
<dbReference type="AlphaFoldDB" id="A0ABD0PBP2"/>
<feature type="compositionally biased region" description="Polar residues" evidence="1">
    <location>
        <begin position="164"/>
        <end position="190"/>
    </location>
</feature>
<feature type="region of interest" description="Disordered" evidence="1">
    <location>
        <begin position="79"/>
        <end position="137"/>
    </location>
</feature>
<feature type="region of interest" description="Disordered" evidence="1">
    <location>
        <begin position="1"/>
        <end position="62"/>
    </location>
</feature>
<evidence type="ECO:0000256" key="1">
    <source>
        <dbReference type="SAM" id="MobiDB-lite"/>
    </source>
</evidence>
<evidence type="ECO:0000313" key="2">
    <source>
        <dbReference type="EMBL" id="KAL0171420.1"/>
    </source>
</evidence>
<feature type="non-terminal residue" evidence="2">
    <location>
        <position position="237"/>
    </location>
</feature>
<proteinExistence type="predicted"/>
<reference evidence="2 3" key="1">
    <citation type="submission" date="2024-05" db="EMBL/GenBank/DDBJ databases">
        <title>Genome sequencing and assembly of Indian major carp, Cirrhinus mrigala (Hamilton, 1822).</title>
        <authorList>
            <person name="Mohindra V."/>
            <person name="Chowdhury L.M."/>
            <person name="Lal K."/>
            <person name="Jena J.K."/>
        </authorList>
    </citation>
    <scope>NUCLEOTIDE SEQUENCE [LARGE SCALE GENOMIC DNA]</scope>
    <source>
        <strain evidence="2">CM1030</strain>
        <tissue evidence="2">Blood</tissue>
    </source>
</reference>
<sequence length="237" mass="25203">SDGLSLAASVDPQLLPQRSPSRIHPSRSYDSLLPEEARGADEEENEDEEDEEGVYMLPDFSQEPSASWMAEDVIDFSPTFLEDGPIGLGSTAVDSSGRESPPAAAPPPYRCLSHQAHPRSGSQRSITEDPDSVLNQSEAAARRSLILAAAAPPQQVFCQHRPSAVTNAPASTGQQGETNLSPSHSQTPAPVTSAPPTQPPHERRSFTRKVVHALSPKAPKSPPLDISDPIAISVPAK</sequence>
<evidence type="ECO:0000313" key="3">
    <source>
        <dbReference type="Proteomes" id="UP001529510"/>
    </source>
</evidence>
<dbReference type="Proteomes" id="UP001529510">
    <property type="component" value="Unassembled WGS sequence"/>
</dbReference>
<protein>
    <submittedName>
        <fullName evidence="2">Uncharacterized protein</fullName>
    </submittedName>
</protein>
<feature type="non-terminal residue" evidence="2">
    <location>
        <position position="1"/>
    </location>
</feature>
<feature type="region of interest" description="Disordered" evidence="1">
    <location>
        <begin position="158"/>
        <end position="237"/>
    </location>
</feature>
<keyword evidence="3" id="KW-1185">Reference proteome</keyword>
<dbReference type="EMBL" id="JAMKFB020000016">
    <property type="protein sequence ID" value="KAL0171420.1"/>
    <property type="molecule type" value="Genomic_DNA"/>
</dbReference>
<accession>A0ABD0PBP2</accession>
<gene>
    <name evidence="2" type="ORF">M9458_031731</name>
</gene>
<comment type="caution">
    <text evidence="2">The sequence shown here is derived from an EMBL/GenBank/DDBJ whole genome shotgun (WGS) entry which is preliminary data.</text>
</comment>
<feature type="compositionally biased region" description="Acidic residues" evidence="1">
    <location>
        <begin position="41"/>
        <end position="53"/>
    </location>
</feature>
<name>A0ABD0PBP2_CIRMR</name>